<evidence type="ECO:0000256" key="17">
    <source>
        <dbReference type="SAM" id="MobiDB-lite"/>
    </source>
</evidence>
<name>A0A2P6NAT7_9EUKA</name>
<dbReference type="Proteomes" id="UP000241769">
    <property type="component" value="Unassembled WGS sequence"/>
</dbReference>
<dbReference type="SUPFAM" id="SSF51445">
    <property type="entry name" value="(Trans)glycosidases"/>
    <property type="match status" value="1"/>
</dbReference>
<reference evidence="20 21" key="1">
    <citation type="journal article" date="2018" name="Genome Biol. Evol.">
        <title>Multiple Roots of Fruiting Body Formation in Amoebozoa.</title>
        <authorList>
            <person name="Hillmann F."/>
            <person name="Forbes G."/>
            <person name="Novohradska S."/>
            <person name="Ferling I."/>
            <person name="Riege K."/>
            <person name="Groth M."/>
            <person name="Westermann M."/>
            <person name="Marz M."/>
            <person name="Spaller T."/>
            <person name="Winckler T."/>
            <person name="Schaap P."/>
            <person name="Glockner G."/>
        </authorList>
    </citation>
    <scope>NUCLEOTIDE SEQUENCE [LARGE SCALE GENOMIC DNA]</scope>
    <source>
        <strain evidence="20 21">Jena</strain>
    </source>
</reference>
<dbReference type="EC" id="3.2.1.39" evidence="3"/>
<accession>A0A2P6NAT7</accession>
<dbReference type="InParanoid" id="A0A2P6NAT7"/>
<dbReference type="Pfam" id="PF03372">
    <property type="entry name" value="Exo_endo_phos"/>
    <property type="match status" value="1"/>
</dbReference>
<dbReference type="GO" id="GO:0042973">
    <property type="term" value="F:glucan endo-1,3-beta-D-glucosidase activity"/>
    <property type="evidence" value="ECO:0007669"/>
    <property type="project" value="UniProtKB-EC"/>
</dbReference>
<evidence type="ECO:0000313" key="21">
    <source>
        <dbReference type="Proteomes" id="UP000241769"/>
    </source>
</evidence>
<evidence type="ECO:0000256" key="9">
    <source>
        <dbReference type="ARBA" id="ARBA00023180"/>
    </source>
</evidence>
<comment type="function">
    <text evidence="14">Glucanases play a role in cell expansion during growth, in cell-cell fusion during mating, and in spore release during sporulation. This enzyme may be involved in beta-glucan degradation. Active on laminarin and lichenan.</text>
</comment>
<dbReference type="InterPro" id="IPR012946">
    <property type="entry name" value="X8"/>
</dbReference>
<evidence type="ECO:0000256" key="6">
    <source>
        <dbReference type="ARBA" id="ARBA00022801"/>
    </source>
</evidence>
<organism evidence="20 21">
    <name type="scientific">Planoprotostelium fungivorum</name>
    <dbReference type="NCBI Taxonomy" id="1890364"/>
    <lineage>
        <taxon>Eukaryota</taxon>
        <taxon>Amoebozoa</taxon>
        <taxon>Evosea</taxon>
        <taxon>Variosea</taxon>
        <taxon>Cavosteliida</taxon>
        <taxon>Cavosteliaceae</taxon>
        <taxon>Planoprotostelium</taxon>
    </lineage>
</organism>
<comment type="subcellular location">
    <subcellularLocation>
        <location evidence="2">Cell membrane</location>
    </subcellularLocation>
</comment>
<evidence type="ECO:0000259" key="19">
    <source>
        <dbReference type="SMART" id="SM00768"/>
    </source>
</evidence>
<keyword evidence="8" id="KW-0472">Membrane</keyword>
<feature type="domain" description="X8" evidence="19">
    <location>
        <begin position="1075"/>
        <end position="1167"/>
    </location>
</feature>
<dbReference type="OrthoDB" id="77201at2759"/>
<keyword evidence="5 18" id="KW-0732">Signal</keyword>
<dbReference type="GO" id="GO:0003735">
    <property type="term" value="F:structural constituent of ribosome"/>
    <property type="evidence" value="ECO:0007669"/>
    <property type="project" value="InterPro"/>
</dbReference>
<keyword evidence="10" id="KW-0687">Ribonucleoprotein</keyword>
<dbReference type="Pfam" id="PF04758">
    <property type="entry name" value="Ribosomal_S30"/>
    <property type="match status" value="1"/>
</dbReference>
<dbReference type="Gene3D" id="1.20.58.1040">
    <property type="match status" value="6"/>
</dbReference>
<dbReference type="GO" id="GO:0005576">
    <property type="term" value="C:extracellular region"/>
    <property type="evidence" value="ECO:0007669"/>
    <property type="project" value="TreeGrafter"/>
</dbReference>
<evidence type="ECO:0000256" key="1">
    <source>
        <dbReference type="ARBA" id="ARBA00000382"/>
    </source>
</evidence>
<feature type="domain" description="X8" evidence="19">
    <location>
        <begin position="984"/>
        <end position="1070"/>
    </location>
</feature>
<dbReference type="SMART" id="SM00768">
    <property type="entry name" value="X8"/>
    <property type="match status" value="6"/>
</dbReference>
<evidence type="ECO:0000256" key="8">
    <source>
        <dbReference type="ARBA" id="ARBA00023136"/>
    </source>
</evidence>
<evidence type="ECO:0000256" key="18">
    <source>
        <dbReference type="SAM" id="SignalP"/>
    </source>
</evidence>
<dbReference type="InterPro" id="IPR006846">
    <property type="entry name" value="Ribosomal_eS30"/>
</dbReference>
<evidence type="ECO:0000256" key="16">
    <source>
        <dbReference type="ARBA" id="ARBA00043078"/>
    </source>
</evidence>
<keyword evidence="7" id="KW-0689">Ribosomal protein</keyword>
<evidence type="ECO:0000256" key="4">
    <source>
        <dbReference type="ARBA" id="ARBA00022475"/>
    </source>
</evidence>
<dbReference type="PANTHER" id="PTHR16631">
    <property type="entry name" value="GLUCAN 1,3-BETA-GLUCOSIDASE"/>
    <property type="match status" value="1"/>
</dbReference>
<dbReference type="InterPro" id="IPR050732">
    <property type="entry name" value="Beta-glucan_modifiers"/>
</dbReference>
<protein>
    <recommendedName>
        <fullName evidence="3">glucan endo-1,3-beta-D-glucosidase</fullName>
        <ecNumber evidence="3">3.2.1.39</ecNumber>
    </recommendedName>
    <alternativeName>
        <fullName evidence="16">Endo-1,3-beta-glucanase btgC</fullName>
    </alternativeName>
    <alternativeName>
        <fullName evidence="15">Laminarinase btgC</fullName>
    </alternativeName>
</protein>
<evidence type="ECO:0000256" key="2">
    <source>
        <dbReference type="ARBA" id="ARBA00004236"/>
    </source>
</evidence>
<dbReference type="GO" id="GO:0000272">
    <property type="term" value="P:polysaccharide catabolic process"/>
    <property type="evidence" value="ECO:0007669"/>
    <property type="project" value="UniProtKB-KW"/>
</dbReference>
<dbReference type="STRING" id="1890364.A0A2P6NAT7"/>
<evidence type="ECO:0000256" key="11">
    <source>
        <dbReference type="ARBA" id="ARBA00023277"/>
    </source>
</evidence>
<dbReference type="GO" id="GO:0071555">
    <property type="term" value="P:cell wall organization"/>
    <property type="evidence" value="ECO:0007669"/>
    <property type="project" value="UniProtKB-KW"/>
</dbReference>
<keyword evidence="9" id="KW-0325">Glycoprotein</keyword>
<dbReference type="Gene3D" id="3.20.20.80">
    <property type="entry name" value="Glycosidases"/>
    <property type="match status" value="1"/>
</dbReference>
<feature type="signal peptide" evidence="18">
    <location>
        <begin position="1"/>
        <end position="19"/>
    </location>
</feature>
<dbReference type="PANTHER" id="PTHR16631:SF17">
    <property type="entry name" value="GLUCAN ENDO-1,3-BETA-GLUCOSIDASE BTGC"/>
    <property type="match status" value="1"/>
</dbReference>
<keyword evidence="12" id="KW-0961">Cell wall biogenesis/degradation</keyword>
<evidence type="ECO:0000256" key="12">
    <source>
        <dbReference type="ARBA" id="ARBA00023316"/>
    </source>
</evidence>
<keyword evidence="6" id="KW-0378">Hydrolase</keyword>
<keyword evidence="4" id="KW-1003">Cell membrane</keyword>
<dbReference type="GO" id="GO:0005886">
    <property type="term" value="C:plasma membrane"/>
    <property type="evidence" value="ECO:0007669"/>
    <property type="project" value="UniProtKB-SubCell"/>
</dbReference>
<evidence type="ECO:0000256" key="13">
    <source>
        <dbReference type="ARBA" id="ARBA00023326"/>
    </source>
</evidence>
<dbReference type="GO" id="GO:0006412">
    <property type="term" value="P:translation"/>
    <property type="evidence" value="ECO:0007669"/>
    <property type="project" value="InterPro"/>
</dbReference>
<feature type="compositionally biased region" description="Basic and acidic residues" evidence="17">
    <location>
        <begin position="1406"/>
        <end position="1415"/>
    </location>
</feature>
<feature type="chain" id="PRO_5015146619" description="glucan endo-1,3-beta-D-glucosidase" evidence="18">
    <location>
        <begin position="20"/>
        <end position="1468"/>
    </location>
</feature>
<evidence type="ECO:0000313" key="20">
    <source>
        <dbReference type="EMBL" id="PRP81074.1"/>
    </source>
</evidence>
<dbReference type="GO" id="GO:1990904">
    <property type="term" value="C:ribonucleoprotein complex"/>
    <property type="evidence" value="ECO:0007669"/>
    <property type="project" value="UniProtKB-KW"/>
</dbReference>
<evidence type="ECO:0000256" key="7">
    <source>
        <dbReference type="ARBA" id="ARBA00022980"/>
    </source>
</evidence>
<evidence type="ECO:0000256" key="5">
    <source>
        <dbReference type="ARBA" id="ARBA00022729"/>
    </source>
</evidence>
<dbReference type="InterPro" id="IPR005135">
    <property type="entry name" value="Endo/exonuclease/phosphatase"/>
</dbReference>
<dbReference type="PROSITE" id="PS51257">
    <property type="entry name" value="PROKAR_LIPOPROTEIN"/>
    <property type="match status" value="1"/>
</dbReference>
<keyword evidence="21" id="KW-1185">Reference proteome</keyword>
<evidence type="ECO:0000256" key="14">
    <source>
        <dbReference type="ARBA" id="ARBA00037649"/>
    </source>
</evidence>
<keyword evidence="11" id="KW-0119">Carbohydrate metabolism</keyword>
<evidence type="ECO:0000256" key="15">
    <source>
        <dbReference type="ARBA" id="ARBA00042373"/>
    </source>
</evidence>
<evidence type="ECO:0000256" key="3">
    <source>
        <dbReference type="ARBA" id="ARBA00012780"/>
    </source>
</evidence>
<keyword evidence="13" id="KW-0624">Polysaccharide degradation</keyword>
<evidence type="ECO:0000256" key="10">
    <source>
        <dbReference type="ARBA" id="ARBA00023274"/>
    </source>
</evidence>
<gene>
    <name evidence="20" type="ORF">PROFUN_11188</name>
</gene>
<feature type="region of interest" description="Disordered" evidence="17">
    <location>
        <begin position="1406"/>
        <end position="1442"/>
    </location>
</feature>
<comment type="caution">
    <text evidence="20">The sequence shown here is derived from an EMBL/GenBank/DDBJ whole genome shotgun (WGS) entry which is preliminary data.</text>
</comment>
<dbReference type="InterPro" id="IPR017853">
    <property type="entry name" value="GH"/>
</dbReference>
<dbReference type="Gene3D" id="3.60.10.10">
    <property type="entry name" value="Endonuclease/exonuclease/phosphatase"/>
    <property type="match status" value="1"/>
</dbReference>
<feature type="domain" description="X8" evidence="19">
    <location>
        <begin position="798"/>
        <end position="878"/>
    </location>
</feature>
<proteinExistence type="predicted"/>
<dbReference type="EMBL" id="MDYQ01000130">
    <property type="protein sequence ID" value="PRP81074.1"/>
    <property type="molecule type" value="Genomic_DNA"/>
</dbReference>
<feature type="domain" description="X8" evidence="19">
    <location>
        <begin position="1277"/>
        <end position="1357"/>
    </location>
</feature>
<dbReference type="SUPFAM" id="SSF56219">
    <property type="entry name" value="DNase I-like"/>
    <property type="match status" value="1"/>
</dbReference>
<dbReference type="InterPro" id="IPR036691">
    <property type="entry name" value="Endo/exonu/phosph_ase_sf"/>
</dbReference>
<comment type="catalytic activity">
    <reaction evidence="1">
        <text>Hydrolysis of (1-&gt;3)-beta-D-glucosidic linkages in (1-&gt;3)-beta-D-glucans.</text>
        <dbReference type="EC" id="3.2.1.39"/>
    </reaction>
</comment>
<dbReference type="Pfam" id="PF07983">
    <property type="entry name" value="X8"/>
    <property type="match status" value="6"/>
</dbReference>
<sequence>MAWRGLLLITSCITIACSAEYFSERDWARHTIDWMGGFGDKVCTEPQSIHAPIMETALNFVKTRIEGNPRFHNMEVQRISYRNYNGGEIRTYRGSLGTNYIINYSINAENGKSYNATVTVLQSPDTERYVTGWSYDELPAPTLHADHSPPEFVPQFGILQDEKMEDRDMRIMSYNIWNLNPIWTARRRMLIDQLKAESPDIVGMQEVRYQFDGRSSIHQITEITRELPEYQYVYHPSMTYLQQGGHEDEGLAILSKWPIIDSEVLRLTRNFSDYADEHQRATLRALIKTPKGPLQVFVVHSSLSLSARVRNSIEMWNFMQSGRKGAPQILLGDMNEEPNDIPVDFLMGRRSLNGITGDFKDAWVEKHGREKDKEGWTYITLQQEPKKRIDFILYRGDQLTLKKTFVQLNPPPTEPQPSDHRALNAHFEYKTGLSGFTLLTNIRFPYRGQQHQPHCIINDLERTMMRSLIFCSVFFLLSLSLVAAEVYGVDYTARRNNPSSCPTYEQVVQDLVLLKPFTNRVRIYNMQDCNQGNLTVRAAQQLGMKVFIGFQNDPLDAVYYELYILQWLEDNYQVHDTIIGASVGTESIFRGDLSVPLVIERIGLVKNWTRDYGFTFPIGYADTPWILMNNPSVATVCDMLLFNIFPIYQGTSISSATDTNSADSIMGVYKQMTQKFPNKSIWIGETGWSTYDVRSGVSPYTTLTWFFQNMACRAYTENVPMFWFEAFDQAWKTQREQQWGLYFNNRTLKTTPNFKCKNAPSTYTQSTYTSAPVGTYIQSDCTNMFTNLTCRTLSRDTSSVNATLVGQATSYLCTQYPHYCDDIRGVGAKYAHCNPVEKASFVMNQYYNEFQYVQGDDACYFGGIGQIYSPSTSAACHAMYASAQCRTSSENPTGLGTAVQGTLDFLCSHYPQYCIPLNDSSSIYFRCNATQKATYVMNRYYNDYVFTQGSTACDFNGLGRLNLPSPNQTLCHQAYTSSHCRTTSENVTLVDTAAVGATISFICQDSPQFCTLLRGYNGPLSQCSLTQQASYVMDLYYNQYYPTLNDAACDFAGVGTIQRATPYNATLCSQMFDSLTCRTASQDASSLNGSLVASTLSFVCGQFNAACGELSGVYGKYASCNAAQKVSYAMTFYYNEFSKSLGDGTCSFGGLGNIHRNISYDATACQALYDNAQCRTKSSDINTMDSTVVGGILDYVCSNFPAYCYELYGAGGLYAQCSTTQKATYVMNQYYGDYYQADGDAACYFNGLGQIQWSLVSQDNVCHSMYTSLHCRTLQEDPAAMNATTVGLALQYICESNPDLCGPLNATGPYTTCNTLQRASFAMNEYYVKYHATQGNDACYFGGIGQTGQNGGDSTNAIVGEATVGVTLSLFITLAARVGPLYNLIQLHKSQSTAVLDRIDEKQRRYANHQSDKTARAGKVKGQTPKVAKQEDKKAQPVGRAKKRALYNKRFINVVPGMKKGPNSQSKD</sequence>
<dbReference type="GO" id="GO:0009986">
    <property type="term" value="C:cell surface"/>
    <property type="evidence" value="ECO:0007669"/>
    <property type="project" value="TreeGrafter"/>
</dbReference>
<feature type="domain" description="X8" evidence="19">
    <location>
        <begin position="891"/>
        <end position="973"/>
    </location>
</feature>
<dbReference type="GO" id="GO:0005840">
    <property type="term" value="C:ribosome"/>
    <property type="evidence" value="ECO:0007669"/>
    <property type="project" value="UniProtKB-KW"/>
</dbReference>
<feature type="domain" description="X8" evidence="19">
    <location>
        <begin position="1181"/>
        <end position="1264"/>
    </location>
</feature>